<evidence type="ECO:0000256" key="6">
    <source>
        <dbReference type="SAM" id="MobiDB-lite"/>
    </source>
</evidence>
<dbReference type="Proteomes" id="UP000199400">
    <property type="component" value="Unassembled WGS sequence"/>
</dbReference>
<name>A0A1I1YRD2_9BACT</name>
<evidence type="ECO:0000256" key="1">
    <source>
        <dbReference type="ARBA" id="ARBA00022679"/>
    </source>
</evidence>
<evidence type="ECO:0000256" key="5">
    <source>
        <dbReference type="PROSITE-ProRule" id="PRU10141"/>
    </source>
</evidence>
<evidence type="ECO:0000256" key="4">
    <source>
        <dbReference type="ARBA" id="ARBA00022840"/>
    </source>
</evidence>
<evidence type="ECO:0000313" key="8">
    <source>
        <dbReference type="EMBL" id="SFE22051.1"/>
    </source>
</evidence>
<feature type="region of interest" description="Disordered" evidence="6">
    <location>
        <begin position="874"/>
        <end position="901"/>
    </location>
</feature>
<dbReference type="SMART" id="SM00220">
    <property type="entry name" value="S_TKc"/>
    <property type="match status" value="1"/>
</dbReference>
<evidence type="ECO:0000256" key="2">
    <source>
        <dbReference type="ARBA" id="ARBA00022741"/>
    </source>
</evidence>
<dbReference type="RefSeq" id="WP_096328344.1">
    <property type="nucleotide sequence ID" value="NZ_FOMX01000010.1"/>
</dbReference>
<dbReference type="PROSITE" id="PS50011">
    <property type="entry name" value="PROTEIN_KINASE_DOM"/>
    <property type="match status" value="1"/>
</dbReference>
<dbReference type="InterPro" id="IPR017441">
    <property type="entry name" value="Protein_kinase_ATP_BS"/>
</dbReference>
<keyword evidence="4 5" id="KW-0067">ATP-binding</keyword>
<dbReference type="SUPFAM" id="SSF56112">
    <property type="entry name" value="Protein kinase-like (PK-like)"/>
    <property type="match status" value="1"/>
</dbReference>
<dbReference type="InterPro" id="IPR011009">
    <property type="entry name" value="Kinase-like_dom_sf"/>
</dbReference>
<dbReference type="InterPro" id="IPR000719">
    <property type="entry name" value="Prot_kinase_dom"/>
</dbReference>
<dbReference type="Gene3D" id="1.10.510.10">
    <property type="entry name" value="Transferase(Phosphotransferase) domain 1"/>
    <property type="match status" value="1"/>
</dbReference>
<dbReference type="GO" id="GO:0005524">
    <property type="term" value="F:ATP binding"/>
    <property type="evidence" value="ECO:0007669"/>
    <property type="project" value="UniProtKB-UniRule"/>
</dbReference>
<dbReference type="Gene3D" id="1.25.40.10">
    <property type="entry name" value="Tetratricopeptide repeat domain"/>
    <property type="match status" value="1"/>
</dbReference>
<dbReference type="PROSITE" id="PS00108">
    <property type="entry name" value="PROTEIN_KINASE_ST"/>
    <property type="match status" value="1"/>
</dbReference>
<organism evidence="8 9">
    <name type="scientific">Nannocystis exedens</name>
    <dbReference type="NCBI Taxonomy" id="54"/>
    <lineage>
        <taxon>Bacteria</taxon>
        <taxon>Pseudomonadati</taxon>
        <taxon>Myxococcota</taxon>
        <taxon>Polyangia</taxon>
        <taxon>Nannocystales</taxon>
        <taxon>Nannocystaceae</taxon>
        <taxon>Nannocystis</taxon>
    </lineage>
</organism>
<dbReference type="AlphaFoldDB" id="A0A1I1YRD2"/>
<evidence type="ECO:0000313" key="9">
    <source>
        <dbReference type="Proteomes" id="UP000199400"/>
    </source>
</evidence>
<keyword evidence="8" id="KW-0723">Serine/threonine-protein kinase</keyword>
<dbReference type="InterPro" id="IPR008271">
    <property type="entry name" value="Ser/Thr_kinase_AS"/>
</dbReference>
<dbReference type="PANTHER" id="PTHR43289:SF6">
    <property type="entry name" value="SERINE_THREONINE-PROTEIN KINASE NEKL-3"/>
    <property type="match status" value="1"/>
</dbReference>
<accession>A0A1I1YRD2</accession>
<reference evidence="9" key="1">
    <citation type="submission" date="2016-10" db="EMBL/GenBank/DDBJ databases">
        <authorList>
            <person name="Varghese N."/>
            <person name="Submissions S."/>
        </authorList>
    </citation>
    <scope>NUCLEOTIDE SEQUENCE [LARGE SCALE GENOMIC DNA]</scope>
    <source>
        <strain evidence="9">ATCC 25963</strain>
    </source>
</reference>
<gene>
    <name evidence="8" type="ORF">SAMN02745121_03484</name>
</gene>
<feature type="binding site" evidence="5">
    <location>
        <position position="72"/>
    </location>
    <ligand>
        <name>ATP</name>
        <dbReference type="ChEBI" id="CHEBI:30616"/>
    </ligand>
</feature>
<protein>
    <submittedName>
        <fullName evidence="8">Serine/threonine protein kinase</fullName>
    </submittedName>
</protein>
<dbReference type="STRING" id="54.SAMN02745121_03484"/>
<dbReference type="InterPro" id="IPR011990">
    <property type="entry name" value="TPR-like_helical_dom_sf"/>
</dbReference>
<dbReference type="EMBL" id="FOMX01000010">
    <property type="protein sequence ID" value="SFE22051.1"/>
    <property type="molecule type" value="Genomic_DNA"/>
</dbReference>
<dbReference type="CDD" id="cd14014">
    <property type="entry name" value="STKc_PknB_like"/>
    <property type="match status" value="1"/>
</dbReference>
<dbReference type="PROSITE" id="PS00107">
    <property type="entry name" value="PROTEIN_KINASE_ATP"/>
    <property type="match status" value="1"/>
</dbReference>
<evidence type="ECO:0000256" key="3">
    <source>
        <dbReference type="ARBA" id="ARBA00022777"/>
    </source>
</evidence>
<keyword evidence="2 5" id="KW-0547">Nucleotide-binding</keyword>
<keyword evidence="1" id="KW-0808">Transferase</keyword>
<proteinExistence type="predicted"/>
<sequence>MDPADASFAQTSTGRRVGLDDATMDFDGPSPAVRALPARLGRYHVLERIGAGGMGVVLAAYDPDLDRKVALKLLRDDSSPFGSPVRLLREAQALARLSHPNVVQIYDAGMVDGQVFIAMEFVRGQDLRTWLKGQKRSPAEIVRVFLEAGRGLAAAHDAGLVHRDIKPDNLLVGVDGRVRVADFGLAREGDSSIEDGDPAPPREGPLALSLTRAGALLGTPAYMSPEQHLGHTVDARSDQFSFCVALWEALYGRRPFVGENPTTAAEAVLGGQIGEPGEAAPRRYAEVLRRGLARQPEERWPSMHALLAALARDPRRARRTRLGAVALVAALGAAAFAALLSRDPEAGVCNGAAEELAAAWGPERRSAVAAALEGARDPDVPVRALAGLDRFAATWQQAHRDACLDHHRGEQSATLLDARMRCLAGRRAALASAATVLAEGGADQDAAQVVARLPAIATCSDVEAVLAAAPPPDDPALAREAAQIDARLSDARARHHAGDLATAMARAREAAEAARSAGLDGSRAEALLVLGQTAMTAYEWKVAREALTEAGPLALAARRDEVAAEALARALYIAGVHDGERDAARAALPIAEAVARRLPEPHEALARLFNNRGAIALAERDREAAHRDFVRALDTLQRAPVVDPIDLALYRNNTAVSDPDPAVRSETLRAATEALEATLGPNHRLALELRLSQAHYDPDPAVGARVLAATCPLLATYYPDEASTCVRCFYTQGQHEHLLGRQADAAASFARALACPERGAVTQGAAAQSAFFRSKAAAFLALLDERPADAVAHAESGRASVWPYRHLPHAAAELPEFGLVRGRALAALGRADEARAVLTDVEAELARTVDRELLTLPRLLLAASRDALASLPPATDAHETVSHGTAPETVRAPPLRPGVPL</sequence>
<dbReference type="PANTHER" id="PTHR43289">
    <property type="entry name" value="MITOGEN-ACTIVATED PROTEIN KINASE KINASE KINASE 20-RELATED"/>
    <property type="match status" value="1"/>
</dbReference>
<dbReference type="Gene3D" id="3.30.200.20">
    <property type="entry name" value="Phosphorylase Kinase, domain 1"/>
    <property type="match status" value="1"/>
</dbReference>
<dbReference type="OrthoDB" id="9801841at2"/>
<evidence type="ECO:0000259" key="7">
    <source>
        <dbReference type="PROSITE" id="PS50011"/>
    </source>
</evidence>
<dbReference type="Pfam" id="PF00069">
    <property type="entry name" value="Pkinase"/>
    <property type="match status" value="1"/>
</dbReference>
<dbReference type="GO" id="GO:0004674">
    <property type="term" value="F:protein serine/threonine kinase activity"/>
    <property type="evidence" value="ECO:0007669"/>
    <property type="project" value="UniProtKB-KW"/>
</dbReference>
<keyword evidence="9" id="KW-1185">Reference proteome</keyword>
<keyword evidence="3 8" id="KW-0418">Kinase</keyword>
<feature type="domain" description="Protein kinase" evidence="7">
    <location>
        <begin position="43"/>
        <end position="316"/>
    </location>
</feature>